<dbReference type="STRING" id="568069.A0A1J1INL9"/>
<protein>
    <submittedName>
        <fullName evidence="6">CLUMA_CG014470, isoform A</fullName>
    </submittedName>
</protein>
<feature type="transmembrane region" description="Helical" evidence="4">
    <location>
        <begin position="71"/>
        <end position="91"/>
    </location>
</feature>
<evidence type="ECO:0000313" key="7">
    <source>
        <dbReference type="Proteomes" id="UP000183832"/>
    </source>
</evidence>
<accession>A0A1J1INL9</accession>
<feature type="region of interest" description="Disordered" evidence="3">
    <location>
        <begin position="1113"/>
        <end position="1145"/>
    </location>
</feature>
<keyword evidence="4" id="KW-0812">Transmembrane</keyword>
<keyword evidence="2" id="KW-0325">Glycoprotein</keyword>
<feature type="transmembrane region" description="Helical" evidence="4">
    <location>
        <begin position="1071"/>
        <end position="1098"/>
    </location>
</feature>
<keyword evidence="7" id="KW-1185">Reference proteome</keyword>
<dbReference type="InterPro" id="IPR002018">
    <property type="entry name" value="CarbesteraseB"/>
</dbReference>
<dbReference type="OrthoDB" id="3200163at2759"/>
<evidence type="ECO:0000256" key="3">
    <source>
        <dbReference type="SAM" id="MobiDB-lite"/>
    </source>
</evidence>
<proteinExistence type="inferred from homology"/>
<gene>
    <name evidence="6" type="primary">similar to Neuroligin-4</name>
    <name evidence="6" type="ORF">CLUMA_CG014470</name>
</gene>
<evidence type="ECO:0000256" key="2">
    <source>
        <dbReference type="ARBA" id="ARBA00023180"/>
    </source>
</evidence>
<dbReference type="EMBL" id="CVRI01000055">
    <property type="protein sequence ID" value="CRL01330.1"/>
    <property type="molecule type" value="Genomic_DNA"/>
</dbReference>
<dbReference type="InterPro" id="IPR051093">
    <property type="entry name" value="Neuroligin/BSAL"/>
</dbReference>
<dbReference type="SUPFAM" id="SSF53474">
    <property type="entry name" value="alpha/beta-Hydrolases"/>
    <property type="match status" value="1"/>
</dbReference>
<dbReference type="Proteomes" id="UP000183832">
    <property type="component" value="Unassembled WGS sequence"/>
</dbReference>
<evidence type="ECO:0000256" key="1">
    <source>
        <dbReference type="ARBA" id="ARBA00005964"/>
    </source>
</evidence>
<comment type="similarity">
    <text evidence="1">Belongs to the type-B carboxylesterase/lipase family.</text>
</comment>
<feature type="domain" description="Carboxylesterase type B" evidence="5">
    <location>
        <begin position="228"/>
        <end position="702"/>
    </location>
</feature>
<dbReference type="Pfam" id="PF00135">
    <property type="entry name" value="COesterase"/>
    <property type="match status" value="1"/>
</dbReference>
<dbReference type="Gene3D" id="3.40.50.1820">
    <property type="entry name" value="alpha/beta hydrolase"/>
    <property type="match status" value="2"/>
</dbReference>
<feature type="compositionally biased region" description="Polar residues" evidence="3">
    <location>
        <begin position="1117"/>
        <end position="1126"/>
    </location>
</feature>
<feature type="region of interest" description="Disordered" evidence="3">
    <location>
        <begin position="1248"/>
        <end position="1317"/>
    </location>
</feature>
<feature type="region of interest" description="Disordered" evidence="3">
    <location>
        <begin position="856"/>
        <end position="909"/>
    </location>
</feature>
<dbReference type="PANTHER" id="PTHR43903">
    <property type="entry name" value="NEUROLIGIN"/>
    <property type="match status" value="1"/>
</dbReference>
<keyword evidence="4" id="KW-1133">Transmembrane helix</keyword>
<feature type="transmembrane region" description="Helical" evidence="4">
    <location>
        <begin position="111"/>
        <end position="131"/>
    </location>
</feature>
<feature type="compositionally biased region" description="Acidic residues" evidence="3">
    <location>
        <begin position="1268"/>
        <end position="1278"/>
    </location>
</feature>
<feature type="compositionally biased region" description="Basic and acidic residues" evidence="3">
    <location>
        <begin position="878"/>
        <end position="909"/>
    </location>
</feature>
<evidence type="ECO:0000256" key="4">
    <source>
        <dbReference type="SAM" id="Phobius"/>
    </source>
</evidence>
<reference evidence="6 7" key="1">
    <citation type="submission" date="2015-04" db="EMBL/GenBank/DDBJ databases">
        <authorList>
            <person name="Syromyatnikov M.Y."/>
            <person name="Popov V.N."/>
        </authorList>
    </citation>
    <scope>NUCLEOTIDE SEQUENCE [LARGE SCALE GENOMIC DNA]</scope>
</reference>
<evidence type="ECO:0000313" key="6">
    <source>
        <dbReference type="EMBL" id="CRL01330.1"/>
    </source>
</evidence>
<feature type="compositionally biased region" description="Acidic residues" evidence="3">
    <location>
        <begin position="861"/>
        <end position="877"/>
    </location>
</feature>
<keyword evidence="4" id="KW-0472">Membrane</keyword>
<organism evidence="6 7">
    <name type="scientific">Clunio marinus</name>
    <dbReference type="NCBI Taxonomy" id="568069"/>
    <lineage>
        <taxon>Eukaryota</taxon>
        <taxon>Metazoa</taxon>
        <taxon>Ecdysozoa</taxon>
        <taxon>Arthropoda</taxon>
        <taxon>Hexapoda</taxon>
        <taxon>Insecta</taxon>
        <taxon>Pterygota</taxon>
        <taxon>Neoptera</taxon>
        <taxon>Endopterygota</taxon>
        <taxon>Diptera</taxon>
        <taxon>Nematocera</taxon>
        <taxon>Chironomoidea</taxon>
        <taxon>Chironomidae</taxon>
        <taxon>Clunio</taxon>
    </lineage>
</organism>
<sequence>MNCHQPCWYQHQHQRQQHTRIYLNPQRGINTLSTNHKSCVSGNVLFVINGMFSDEQQNQYHRFTISRSSSLLIKLRVLNFLLRILLIHRHVMCYNSYEFNINQNVNGDVNHYIFLHLFLHNQMILCIATSWHCNRMKFQMLNDKNCHEIENGISTLATTSNHKLKATTSNDNDNHENEKFSSSYHQFYRTFRSNDSVKCHLNAILFLIILCIPLLTAASNVHNLKYSTNVVKTKYGALRGIVLRTNPTVEAYLGVPYATPPLGSLRYMPPVTPSTWKNTRLADHFAPVCPQSVPVSDTGMEALLEMPRGRLAQLRRMKSMLTNHSEDCLYLNMYVPREDETGASIENPMATLVYIHGESYEWNSGNLYDGTVLAAHSNIIVVTINFRLGVLGFLKTGTKGSAQGNFGLMDLVAGLHWLRENLPAFNGNANMVTLMGHGHGAALANILIVSPVASDLIHRAILISGSALSPWAIQRDPLSVKKKVAADTGCHGDLLEDDLAPCLRKKSISELLAIKLDPPSSAGIELADFPTRELLFGVTSIESYLDFSAQDLEFGFNETRRDRILRTYVRNVYHFHLNEIFSALKNEYTDWERPPRNQLGSRDASLELLSDGHTVAPLIRLGYLHSLRGGKSYFMHYKHRTGERDFPQRYGTVRGEDVPFCFGLPLTPLFPYNYTQQDIQTSRILIHYLANFIQTGNPNGDATPTSKSSIDVESLKRLGSSSISHYTESLPEPSLLSSSDAAAASILLKPSNQQHTSEHRMSLNDVNDHKASNNNDNAIVEDSTTAEGGHIVDVEPIPMQPSSTQSQFIHHALSLSSSTAFNSIRHRRTANNNLNVRLINKRYIVKRNFPNNQLSKASVEIDTDDSNETEIDEENDDYVEREGADDDGTKQDKQENILNGHDRLVDNDNESDLEKSMKLLVPYWDAYDTVNQLFLEINTKPEIKNHYRGHKLSMWLSLIPQIHSPGESPDLSMRHHHFIEDNPQFYDGKIRLQSLVRPTVIKISAPLTTASPKHKTEKTPSPLMPSLTTECPTNTTIVPTIAATRPQQNQDNSVNNNSLLRRLTSTHYQSYATALTVTIAVGCFLLLLNVFIFAAIYYQREKRATYTKKKEELTEAENFNSSSSPSIERYQQKESRKSSLQSVSGTGFGEYSCYDEKVRCKEKRALVDLCTVELPMHDFKYSPPCGSTTGSIRRSITPESYAKHSMMDHRSSQDGFTMLPPTYAPQINGSNNLVTYRSIAIPKTELCNQSTQADSPPSQVHDASTTVEENDQDLDSDIPEPPPPPRSSFQSGILRQASAPTTPGTSKKRVQIKEISV</sequence>
<feature type="compositionally biased region" description="Polar residues" evidence="3">
    <location>
        <begin position="1287"/>
        <end position="1305"/>
    </location>
</feature>
<dbReference type="InterPro" id="IPR029058">
    <property type="entry name" value="AB_hydrolase_fold"/>
</dbReference>
<feature type="transmembrane region" description="Helical" evidence="4">
    <location>
        <begin position="199"/>
        <end position="218"/>
    </location>
</feature>
<name>A0A1J1INL9_9DIPT</name>
<evidence type="ECO:0000259" key="5">
    <source>
        <dbReference type="Pfam" id="PF00135"/>
    </source>
</evidence>
<feature type="compositionally biased region" description="Polar residues" evidence="3">
    <location>
        <begin position="1248"/>
        <end position="1267"/>
    </location>
</feature>